<dbReference type="GO" id="GO:0005886">
    <property type="term" value="C:plasma membrane"/>
    <property type="evidence" value="ECO:0007669"/>
    <property type="project" value="TreeGrafter"/>
</dbReference>
<dbReference type="InterPro" id="IPR036259">
    <property type="entry name" value="MFS_trans_sf"/>
</dbReference>
<evidence type="ECO:0000256" key="1">
    <source>
        <dbReference type="ARBA" id="ARBA00004141"/>
    </source>
</evidence>
<reference evidence="8 9" key="1">
    <citation type="submission" date="2015-06" db="EMBL/GenBank/DDBJ databases">
        <title>Draft genome of the ant-associated black yeast Phialophora attae CBS 131958.</title>
        <authorList>
            <person name="Moreno L.F."/>
            <person name="Stielow B.J."/>
            <person name="de Hoog S."/>
            <person name="Vicente V.A."/>
            <person name="Weiss V.A."/>
            <person name="de Vries M."/>
            <person name="Cruz L.M."/>
            <person name="Souza E.M."/>
        </authorList>
    </citation>
    <scope>NUCLEOTIDE SEQUENCE [LARGE SCALE GENOMIC DNA]</scope>
    <source>
        <strain evidence="8 9">CBS 131958</strain>
    </source>
</reference>
<dbReference type="InterPro" id="IPR002259">
    <property type="entry name" value="Eqnu_transpt"/>
</dbReference>
<dbReference type="GO" id="GO:0015205">
    <property type="term" value="F:nucleobase transmembrane transporter activity"/>
    <property type="evidence" value="ECO:0007669"/>
    <property type="project" value="TreeGrafter"/>
</dbReference>
<sequence length="146" mass="15625">MVFPVFTASVQSVSGIESAVFIPLGFLLWNIGDLGGRLLTAVPKLSLTHFPFALFCIAMARLVFIPLYFLCNIKGRGAYVNSDIFYLVVVQFFFGLSNGYLGSSCMMGAGSWVAPEEREVAGGFMGMMLVAGLAVGSLLSFTLGDV</sequence>
<evidence type="ECO:0000313" key="9">
    <source>
        <dbReference type="Proteomes" id="UP000038010"/>
    </source>
</evidence>
<keyword evidence="3" id="KW-0813">Transport</keyword>
<name>A0A0N1NZV0_9EURO</name>
<dbReference type="GO" id="GO:0000329">
    <property type="term" value="C:fungal-type vacuole membrane"/>
    <property type="evidence" value="ECO:0007669"/>
    <property type="project" value="TreeGrafter"/>
</dbReference>
<feature type="transmembrane region" description="Helical" evidence="7">
    <location>
        <begin position="52"/>
        <end position="71"/>
    </location>
</feature>
<dbReference type="PRINTS" id="PR01130">
    <property type="entry name" value="DERENTRNSPRT"/>
</dbReference>
<feature type="transmembrane region" description="Helical" evidence="7">
    <location>
        <begin position="83"/>
        <end position="101"/>
    </location>
</feature>
<dbReference type="OrthoDB" id="46396at2759"/>
<dbReference type="VEuPathDB" id="FungiDB:AB675_5046"/>
<keyword evidence="6 7" id="KW-0472">Membrane</keyword>
<feature type="transmembrane region" description="Helical" evidence="7">
    <location>
        <begin position="121"/>
        <end position="143"/>
    </location>
</feature>
<dbReference type="Pfam" id="PF01733">
    <property type="entry name" value="Nucleoside_tran"/>
    <property type="match status" value="1"/>
</dbReference>
<evidence type="ECO:0000313" key="8">
    <source>
        <dbReference type="EMBL" id="KPI39240.1"/>
    </source>
</evidence>
<gene>
    <name evidence="8" type="ORF">AB675_5046</name>
</gene>
<comment type="subcellular location">
    <subcellularLocation>
        <location evidence="1">Membrane</location>
        <topology evidence="1">Multi-pass membrane protein</topology>
    </subcellularLocation>
</comment>
<evidence type="ECO:0000256" key="6">
    <source>
        <dbReference type="ARBA" id="ARBA00023136"/>
    </source>
</evidence>
<dbReference type="PANTHER" id="PTHR10332">
    <property type="entry name" value="EQUILIBRATIVE NUCLEOSIDE TRANSPORTER"/>
    <property type="match status" value="1"/>
</dbReference>
<dbReference type="EMBL" id="LFJN01000015">
    <property type="protein sequence ID" value="KPI39240.1"/>
    <property type="molecule type" value="Genomic_DNA"/>
</dbReference>
<evidence type="ECO:0000256" key="3">
    <source>
        <dbReference type="ARBA" id="ARBA00022448"/>
    </source>
</evidence>
<evidence type="ECO:0000256" key="7">
    <source>
        <dbReference type="SAM" id="Phobius"/>
    </source>
</evidence>
<protein>
    <submittedName>
        <fullName evidence="8">Equilibrative nucleoside transporter 1</fullName>
    </submittedName>
</protein>
<dbReference type="Proteomes" id="UP000038010">
    <property type="component" value="Unassembled WGS sequence"/>
</dbReference>
<accession>A0A0N1NZV0</accession>
<dbReference type="STRING" id="1664694.A0A0N1NZV0"/>
<comment type="caution">
    <text evidence="8">The sequence shown here is derived from an EMBL/GenBank/DDBJ whole genome shotgun (WGS) entry which is preliminary data.</text>
</comment>
<keyword evidence="9" id="KW-1185">Reference proteome</keyword>
<keyword evidence="4 7" id="KW-0812">Transmembrane</keyword>
<dbReference type="RefSeq" id="XP_017999203.1">
    <property type="nucleotide sequence ID" value="XM_018145227.1"/>
</dbReference>
<feature type="transmembrane region" description="Helical" evidence="7">
    <location>
        <begin position="12"/>
        <end position="32"/>
    </location>
</feature>
<keyword evidence="5 7" id="KW-1133">Transmembrane helix</keyword>
<dbReference type="SUPFAM" id="SSF103473">
    <property type="entry name" value="MFS general substrate transporter"/>
    <property type="match status" value="1"/>
</dbReference>
<dbReference type="PANTHER" id="PTHR10332:SF88">
    <property type="entry name" value="EQUILIBRATIVE NUCLEOSIDE TRANSPORTER 1, ISOFORM A"/>
    <property type="match status" value="1"/>
</dbReference>
<evidence type="ECO:0000256" key="5">
    <source>
        <dbReference type="ARBA" id="ARBA00022989"/>
    </source>
</evidence>
<evidence type="ECO:0000256" key="2">
    <source>
        <dbReference type="ARBA" id="ARBA00007965"/>
    </source>
</evidence>
<evidence type="ECO:0000256" key="4">
    <source>
        <dbReference type="ARBA" id="ARBA00022692"/>
    </source>
</evidence>
<proteinExistence type="inferred from homology"/>
<dbReference type="GeneID" id="28737107"/>
<comment type="similarity">
    <text evidence="2">Belongs to the SLC29A/ENT transporter (TC 2.A.57) family.</text>
</comment>
<dbReference type="GO" id="GO:0034257">
    <property type="term" value="F:nicotinamide riboside transmembrane transporter activity"/>
    <property type="evidence" value="ECO:0007669"/>
    <property type="project" value="TreeGrafter"/>
</dbReference>
<dbReference type="AlphaFoldDB" id="A0A0N1NZV0"/>
<organism evidence="8 9">
    <name type="scientific">Cyphellophora attinorum</name>
    <dbReference type="NCBI Taxonomy" id="1664694"/>
    <lineage>
        <taxon>Eukaryota</taxon>
        <taxon>Fungi</taxon>
        <taxon>Dikarya</taxon>
        <taxon>Ascomycota</taxon>
        <taxon>Pezizomycotina</taxon>
        <taxon>Eurotiomycetes</taxon>
        <taxon>Chaetothyriomycetidae</taxon>
        <taxon>Chaetothyriales</taxon>
        <taxon>Cyphellophoraceae</taxon>
        <taxon>Cyphellophora</taxon>
    </lineage>
</organism>